<gene>
    <name evidence="2" type="ORF">MERR_LOCUS4477</name>
</gene>
<dbReference type="AlphaFoldDB" id="A0A6D2HVH8"/>
<dbReference type="Pfam" id="PF07727">
    <property type="entry name" value="RVT_2"/>
    <property type="match status" value="1"/>
</dbReference>
<sequence>MYKAWWVARGFNQQYGIDYAETFSPVVKSITLRVALQLAVSCNWDIKQLDVNNAFLQGTLTDEVYVTQPPGFIDKDRPDHACRLHKALYGLKQAPRAWYQELRNYLLALGFQNSLADTSVFVYSKGADLLYTLVYVDDIIVTGSSTALVDRFIAAISSRFSLKDPTDLSYFLGIEATRSQKGLHLMQRKYIIDLLTRTNMLNSKPVATPMSPTPKLSLNFGSPLDDPSQYRTVIGSLQYLGYTRPDIAYAVNRLSQFMHRPTDEHWNAAKRVLRYLAGTASHGFFLRANNPLTLHAYSDADWAGDVDDFVSTNAYILYIGATPIAWSSKKQKGVARSSTEAEYRSVANTAAELRWVYSLLTELHVNLTNAPVVYCDNMGATYLCANPVFHSRMKHLALDYHYT</sequence>
<dbReference type="InterPro" id="IPR013103">
    <property type="entry name" value="RVT_2"/>
</dbReference>
<evidence type="ECO:0000259" key="1">
    <source>
        <dbReference type="Pfam" id="PF07727"/>
    </source>
</evidence>
<dbReference type="PANTHER" id="PTHR11439:SF500">
    <property type="entry name" value="RNA-DIRECTED DNA POLYMERASE"/>
    <property type="match status" value="1"/>
</dbReference>
<dbReference type="PANTHER" id="PTHR11439">
    <property type="entry name" value="GAG-POL-RELATED RETROTRANSPOSON"/>
    <property type="match status" value="1"/>
</dbReference>
<accession>A0A6D2HVH8</accession>
<feature type="domain" description="Reverse transcriptase Ty1/copia-type" evidence="1">
    <location>
        <begin position="2"/>
        <end position="211"/>
    </location>
</feature>
<dbReference type="EMBL" id="CACVBM020000299">
    <property type="protein sequence ID" value="CAA7017242.1"/>
    <property type="molecule type" value="Genomic_DNA"/>
</dbReference>
<reference evidence="2" key="1">
    <citation type="submission" date="2020-01" db="EMBL/GenBank/DDBJ databases">
        <authorList>
            <person name="Mishra B."/>
        </authorList>
    </citation>
    <scope>NUCLEOTIDE SEQUENCE [LARGE SCALE GENOMIC DNA]</scope>
</reference>
<protein>
    <recommendedName>
        <fullName evidence="1">Reverse transcriptase Ty1/copia-type domain-containing protein</fullName>
    </recommendedName>
</protein>
<proteinExistence type="predicted"/>
<keyword evidence="3" id="KW-1185">Reference proteome</keyword>
<name>A0A6D2HVH8_9BRAS</name>
<organism evidence="2 3">
    <name type="scientific">Microthlaspi erraticum</name>
    <dbReference type="NCBI Taxonomy" id="1685480"/>
    <lineage>
        <taxon>Eukaryota</taxon>
        <taxon>Viridiplantae</taxon>
        <taxon>Streptophyta</taxon>
        <taxon>Embryophyta</taxon>
        <taxon>Tracheophyta</taxon>
        <taxon>Spermatophyta</taxon>
        <taxon>Magnoliopsida</taxon>
        <taxon>eudicotyledons</taxon>
        <taxon>Gunneridae</taxon>
        <taxon>Pentapetalae</taxon>
        <taxon>rosids</taxon>
        <taxon>malvids</taxon>
        <taxon>Brassicales</taxon>
        <taxon>Brassicaceae</taxon>
        <taxon>Coluteocarpeae</taxon>
        <taxon>Microthlaspi</taxon>
    </lineage>
</organism>
<dbReference type="CDD" id="cd09272">
    <property type="entry name" value="RNase_HI_RT_Ty1"/>
    <property type="match status" value="1"/>
</dbReference>
<comment type="caution">
    <text evidence="2">The sequence shown here is derived from an EMBL/GenBank/DDBJ whole genome shotgun (WGS) entry which is preliminary data.</text>
</comment>
<dbReference type="InterPro" id="IPR043502">
    <property type="entry name" value="DNA/RNA_pol_sf"/>
</dbReference>
<evidence type="ECO:0000313" key="3">
    <source>
        <dbReference type="Proteomes" id="UP000467841"/>
    </source>
</evidence>
<dbReference type="SUPFAM" id="SSF56672">
    <property type="entry name" value="DNA/RNA polymerases"/>
    <property type="match status" value="1"/>
</dbReference>
<dbReference type="Proteomes" id="UP000467841">
    <property type="component" value="Unassembled WGS sequence"/>
</dbReference>
<dbReference type="OrthoDB" id="1099987at2759"/>
<evidence type="ECO:0000313" key="2">
    <source>
        <dbReference type="EMBL" id="CAA7017242.1"/>
    </source>
</evidence>